<organism evidence="3 4">
    <name type="scientific">Natranaerovirga pectinivora</name>
    <dbReference type="NCBI Taxonomy" id="682400"/>
    <lineage>
        <taxon>Bacteria</taxon>
        <taxon>Bacillati</taxon>
        <taxon>Bacillota</taxon>
        <taxon>Clostridia</taxon>
        <taxon>Lachnospirales</taxon>
        <taxon>Natranaerovirgaceae</taxon>
        <taxon>Natranaerovirga</taxon>
    </lineage>
</organism>
<gene>
    <name evidence="3" type="ORF">EDC18_101353</name>
</gene>
<dbReference type="AlphaFoldDB" id="A0A4R3MP37"/>
<feature type="transmembrane region" description="Helical" evidence="1">
    <location>
        <begin position="43"/>
        <end position="62"/>
    </location>
</feature>
<keyword evidence="3" id="KW-0808">Transferase</keyword>
<feature type="transmembrane region" description="Helical" evidence="1">
    <location>
        <begin position="164"/>
        <end position="186"/>
    </location>
</feature>
<evidence type="ECO:0000313" key="3">
    <source>
        <dbReference type="EMBL" id="TCT17057.1"/>
    </source>
</evidence>
<dbReference type="InterPro" id="IPR052722">
    <property type="entry name" value="PgpH_phosphodiesterase"/>
</dbReference>
<dbReference type="Gene3D" id="1.10.3210.10">
    <property type="entry name" value="Hypothetical protein af1432"/>
    <property type="match status" value="1"/>
</dbReference>
<feature type="transmembrane region" description="Helical" evidence="1">
    <location>
        <begin position="98"/>
        <end position="128"/>
    </location>
</feature>
<dbReference type="InterPro" id="IPR006674">
    <property type="entry name" value="HD_domain"/>
</dbReference>
<dbReference type="PANTHER" id="PTHR36442:SF1">
    <property type="entry name" value="CYCLIC-DI-AMP PHOSPHODIESTERASE PGPH"/>
    <property type="match status" value="1"/>
</dbReference>
<dbReference type="CDD" id="cd00077">
    <property type="entry name" value="HDc"/>
    <property type="match status" value="1"/>
</dbReference>
<feature type="transmembrane region" description="Helical" evidence="1">
    <location>
        <begin position="195"/>
        <end position="216"/>
    </location>
</feature>
<evidence type="ECO:0000313" key="4">
    <source>
        <dbReference type="Proteomes" id="UP000294902"/>
    </source>
</evidence>
<comment type="caution">
    <text evidence="3">The sequence shown here is derived from an EMBL/GenBank/DDBJ whole genome shotgun (WGS) entry which is preliminary data.</text>
</comment>
<feature type="transmembrane region" description="Helical" evidence="1">
    <location>
        <begin position="74"/>
        <end position="92"/>
    </location>
</feature>
<keyword evidence="1" id="KW-1133">Transmembrane helix</keyword>
<keyword evidence="4" id="KW-1185">Reference proteome</keyword>
<dbReference type="OrthoDB" id="9806952at2"/>
<dbReference type="InterPro" id="IPR003607">
    <property type="entry name" value="HD/PDEase_dom"/>
</dbReference>
<keyword evidence="1" id="KW-0472">Membrane</keyword>
<dbReference type="SMART" id="SM00471">
    <property type="entry name" value="HDc"/>
    <property type="match status" value="1"/>
</dbReference>
<dbReference type="PROSITE" id="PS51831">
    <property type="entry name" value="HD"/>
    <property type="match status" value="1"/>
</dbReference>
<dbReference type="Pfam" id="PF07698">
    <property type="entry name" value="7TM-7TMR_HD"/>
    <property type="match status" value="1"/>
</dbReference>
<evidence type="ECO:0000256" key="1">
    <source>
        <dbReference type="SAM" id="Phobius"/>
    </source>
</evidence>
<reference evidence="3 4" key="1">
    <citation type="submission" date="2019-03" db="EMBL/GenBank/DDBJ databases">
        <title>Genomic Encyclopedia of Type Strains, Phase IV (KMG-IV): sequencing the most valuable type-strain genomes for metagenomic binning, comparative biology and taxonomic classification.</title>
        <authorList>
            <person name="Goeker M."/>
        </authorList>
    </citation>
    <scope>NUCLEOTIDE SEQUENCE [LARGE SCALE GENOMIC DNA]</scope>
    <source>
        <strain evidence="3 4">DSM 24629</strain>
    </source>
</reference>
<dbReference type="InterPro" id="IPR006675">
    <property type="entry name" value="HDIG_dom"/>
</dbReference>
<dbReference type="Pfam" id="PF01966">
    <property type="entry name" value="HD"/>
    <property type="match status" value="1"/>
</dbReference>
<dbReference type="SUPFAM" id="SSF109604">
    <property type="entry name" value="HD-domain/PDEase-like"/>
    <property type="match status" value="1"/>
</dbReference>
<dbReference type="GO" id="GO:0016740">
    <property type="term" value="F:transferase activity"/>
    <property type="evidence" value="ECO:0007669"/>
    <property type="project" value="UniProtKB-KW"/>
</dbReference>
<name>A0A4R3MP37_9FIRM</name>
<accession>A0A4R3MP37</accession>
<dbReference type="PANTHER" id="PTHR36442">
    <property type="entry name" value="CYCLIC-DI-AMP PHOSPHODIESTERASE PGPH"/>
    <property type="match status" value="1"/>
</dbReference>
<protein>
    <submittedName>
        <fullName evidence="3">Putative nucleotidyltransferase with HDIG domain</fullName>
    </submittedName>
</protein>
<dbReference type="Proteomes" id="UP000294902">
    <property type="component" value="Unassembled WGS sequence"/>
</dbReference>
<sequence>MIKRQRIKNLGLLQCALAFITICSTVGAVLTYVFTEGYYPDTLIGITGTIILLLMGLCFYIFTQKKEIVDHKNTLFLLFFIYHVILVAFILTSKLSFYLLPIAIAGMLIALLLDTQLAIIVNGILAILASLLSLEFNWHILIFYLVSGTMASLLIHHTKLRRNIVWIAITLMATNGFLVVFIKLIVGETPIGIDILYALLNAAFSIILTVGSLPLWEALFEVVTPLKLLELSNSDQKLIKRLLIEAPGTFHHCQLVANLAETASTDIGGDYLLARAGALYHDIGKLKNPHMFKENQSGENPHDTLEPDESARVIIDHVAYGIKLANDYKLPKSIISIIEQHQGTTLVKYFYHKAKENNATEIVEEKEYTYKGPTPQSNEAAIVMLADSVEAAVRCIPQKEKSLQNIEITIKKIIKMKLEEGQLENSDLKIKELNSISDAFLKVYKGMYHERIDYPKEA</sequence>
<evidence type="ECO:0000259" key="2">
    <source>
        <dbReference type="PROSITE" id="PS51831"/>
    </source>
</evidence>
<feature type="domain" description="HD" evidence="2">
    <location>
        <begin position="249"/>
        <end position="392"/>
    </location>
</feature>
<dbReference type="NCBIfam" id="TIGR00277">
    <property type="entry name" value="HDIG"/>
    <property type="match status" value="1"/>
</dbReference>
<dbReference type="EMBL" id="SMAL01000001">
    <property type="protein sequence ID" value="TCT17057.1"/>
    <property type="molecule type" value="Genomic_DNA"/>
</dbReference>
<proteinExistence type="predicted"/>
<dbReference type="InterPro" id="IPR011621">
    <property type="entry name" value="Metal-dep_PHydrolase_7TM_intra"/>
</dbReference>
<keyword evidence="1" id="KW-0812">Transmembrane</keyword>
<dbReference type="RefSeq" id="WP_132249635.1">
    <property type="nucleotide sequence ID" value="NZ_SMAL01000001.1"/>
</dbReference>